<protein>
    <submittedName>
        <fullName evidence="1">Uncharacterized protein</fullName>
    </submittedName>
</protein>
<proteinExistence type="predicted"/>
<organism evidence="1 2">
    <name type="scientific">Actinoplanes couchii</name>
    <dbReference type="NCBI Taxonomy" id="403638"/>
    <lineage>
        <taxon>Bacteria</taxon>
        <taxon>Bacillati</taxon>
        <taxon>Actinomycetota</taxon>
        <taxon>Actinomycetes</taxon>
        <taxon>Micromonosporales</taxon>
        <taxon>Micromonosporaceae</taxon>
        <taxon>Actinoplanes</taxon>
    </lineage>
</organism>
<sequence length="62" mass="6818">MFVAAGKNGVAPNSGLFDLARPCRRRCRTFIAERSSAFDFLTWNQMVGTARRSVAQGPELGQ</sequence>
<dbReference type="EMBL" id="BOMG01000086">
    <property type="protein sequence ID" value="GID58504.1"/>
    <property type="molecule type" value="Genomic_DNA"/>
</dbReference>
<accession>A0ABQ3XJ30</accession>
<evidence type="ECO:0000313" key="1">
    <source>
        <dbReference type="EMBL" id="GID58504.1"/>
    </source>
</evidence>
<gene>
    <name evidence="1" type="ORF">Aco03nite_069080</name>
</gene>
<reference evidence="1 2" key="1">
    <citation type="submission" date="2021-01" db="EMBL/GenBank/DDBJ databases">
        <title>Whole genome shotgun sequence of Actinoplanes couchii NBRC 106145.</title>
        <authorList>
            <person name="Komaki H."/>
            <person name="Tamura T."/>
        </authorList>
    </citation>
    <scope>NUCLEOTIDE SEQUENCE [LARGE SCALE GENOMIC DNA]</scope>
    <source>
        <strain evidence="1 2">NBRC 106145</strain>
    </source>
</reference>
<evidence type="ECO:0000313" key="2">
    <source>
        <dbReference type="Proteomes" id="UP000612282"/>
    </source>
</evidence>
<keyword evidence="2" id="KW-1185">Reference proteome</keyword>
<comment type="caution">
    <text evidence="1">The sequence shown here is derived from an EMBL/GenBank/DDBJ whole genome shotgun (WGS) entry which is preliminary data.</text>
</comment>
<name>A0ABQ3XJ30_9ACTN</name>
<dbReference type="Proteomes" id="UP000612282">
    <property type="component" value="Unassembled WGS sequence"/>
</dbReference>